<protein>
    <submittedName>
        <fullName evidence="1">Uncharacterized protein</fullName>
    </submittedName>
</protein>
<dbReference type="AlphaFoldDB" id="A0A1Y1MXH7"/>
<dbReference type="EMBL" id="GEZM01017924">
    <property type="protein sequence ID" value="JAV90382.1"/>
    <property type="molecule type" value="Transcribed_RNA"/>
</dbReference>
<proteinExistence type="predicted"/>
<name>A0A1Y1MXH7_PHOPY</name>
<dbReference type="EMBL" id="GEZM01017922">
    <property type="protein sequence ID" value="JAV90383.1"/>
    <property type="molecule type" value="Transcribed_RNA"/>
</dbReference>
<dbReference type="EMBL" id="GEZM01017942">
    <property type="protein sequence ID" value="JAV90381.1"/>
    <property type="molecule type" value="Transcribed_RNA"/>
</dbReference>
<reference evidence="1" key="1">
    <citation type="journal article" date="2016" name="Sci. Rep.">
        <title>Molecular characterization of firefly nuptial gifts: a multi-omics approach sheds light on postcopulatory sexual selection.</title>
        <authorList>
            <person name="Al-Wathiqui N."/>
            <person name="Fallon T.R."/>
            <person name="South A."/>
            <person name="Weng J.K."/>
            <person name="Lewis S.M."/>
        </authorList>
    </citation>
    <scope>NUCLEOTIDE SEQUENCE</scope>
</reference>
<accession>A0A1Y1MXH7</accession>
<evidence type="ECO:0000313" key="1">
    <source>
        <dbReference type="EMBL" id="JAV90382.1"/>
    </source>
</evidence>
<dbReference type="EMBL" id="GEZM01017917">
    <property type="protein sequence ID" value="JAV90384.1"/>
    <property type="molecule type" value="Transcribed_RNA"/>
</dbReference>
<sequence>MSEILVTLYESELLQMIKMKTVLCVLVCWVLVEARPSKDTLGQTTTMLSVTPDNTNDVEVPVPYCFGYTCPKGTVTCAVDAELTDHWKKKVFRCMSKNHVLLDSFNKTTPICNGKLCNK</sequence>
<organism evidence="1">
    <name type="scientific">Photinus pyralis</name>
    <name type="common">Common eastern firefly</name>
    <name type="synonym">Lampyris pyralis</name>
    <dbReference type="NCBI Taxonomy" id="7054"/>
    <lineage>
        <taxon>Eukaryota</taxon>
        <taxon>Metazoa</taxon>
        <taxon>Ecdysozoa</taxon>
        <taxon>Arthropoda</taxon>
        <taxon>Hexapoda</taxon>
        <taxon>Insecta</taxon>
        <taxon>Pterygota</taxon>
        <taxon>Neoptera</taxon>
        <taxon>Endopterygota</taxon>
        <taxon>Coleoptera</taxon>
        <taxon>Polyphaga</taxon>
        <taxon>Elateriformia</taxon>
        <taxon>Elateroidea</taxon>
        <taxon>Lampyridae</taxon>
        <taxon>Lampyrinae</taxon>
        <taxon>Photinus</taxon>
    </lineage>
</organism>